<evidence type="ECO:0000313" key="1">
    <source>
        <dbReference type="EMBL" id="CAD7428691.1"/>
    </source>
</evidence>
<reference evidence="1" key="1">
    <citation type="submission" date="2020-11" db="EMBL/GenBank/DDBJ databases">
        <authorList>
            <person name="Tran Van P."/>
        </authorList>
    </citation>
    <scope>NUCLEOTIDE SEQUENCE</scope>
</reference>
<name>A0A7R9E7D6_9NEOP</name>
<dbReference type="AlphaFoldDB" id="A0A7R9E7D6"/>
<sequence length="176" mass="19608">MSEGYRPHEHSNFPSGPRCTEVADKLVQLFGWRQTYKVEKRQRSLVDSLARTYRQTLQRTSSDGDNNNVRKKCTRICVEGELKTVGVGGTTLIIPDRDLNLDLPVIGDLVYSERNLLDYAATVEVNSVNSVLSSYMGIVTSSVIVSCLMICSDRVVPAFFANFVAQNVPYTHISEG</sequence>
<organism evidence="1">
    <name type="scientific">Timema monikensis</name>
    <dbReference type="NCBI Taxonomy" id="170555"/>
    <lineage>
        <taxon>Eukaryota</taxon>
        <taxon>Metazoa</taxon>
        <taxon>Ecdysozoa</taxon>
        <taxon>Arthropoda</taxon>
        <taxon>Hexapoda</taxon>
        <taxon>Insecta</taxon>
        <taxon>Pterygota</taxon>
        <taxon>Neoptera</taxon>
        <taxon>Polyneoptera</taxon>
        <taxon>Phasmatodea</taxon>
        <taxon>Timematodea</taxon>
        <taxon>Timematoidea</taxon>
        <taxon>Timematidae</taxon>
        <taxon>Timema</taxon>
    </lineage>
</organism>
<protein>
    <submittedName>
        <fullName evidence="1">Uncharacterized protein</fullName>
    </submittedName>
</protein>
<gene>
    <name evidence="1" type="ORF">TMSB3V08_LOCUS5485</name>
</gene>
<accession>A0A7R9E7D6</accession>
<proteinExistence type="predicted"/>
<dbReference type="EMBL" id="OB793824">
    <property type="protein sequence ID" value="CAD7428691.1"/>
    <property type="molecule type" value="Genomic_DNA"/>
</dbReference>